<proteinExistence type="predicted"/>
<organism evidence="2 3">
    <name type="scientific">Rhizophagus clarus</name>
    <dbReference type="NCBI Taxonomy" id="94130"/>
    <lineage>
        <taxon>Eukaryota</taxon>
        <taxon>Fungi</taxon>
        <taxon>Fungi incertae sedis</taxon>
        <taxon>Mucoromycota</taxon>
        <taxon>Glomeromycotina</taxon>
        <taxon>Glomeromycetes</taxon>
        <taxon>Glomerales</taxon>
        <taxon>Glomeraceae</taxon>
        <taxon>Rhizophagus</taxon>
    </lineage>
</organism>
<dbReference type="AlphaFoldDB" id="A0A8H3L4D6"/>
<dbReference type="Proteomes" id="UP000615446">
    <property type="component" value="Unassembled WGS sequence"/>
</dbReference>
<feature type="compositionally biased region" description="Basic and acidic residues" evidence="1">
    <location>
        <begin position="177"/>
        <end position="191"/>
    </location>
</feature>
<evidence type="ECO:0000313" key="3">
    <source>
        <dbReference type="Proteomes" id="UP000615446"/>
    </source>
</evidence>
<dbReference type="OrthoDB" id="2406270at2759"/>
<comment type="caution">
    <text evidence="2">The sequence shown here is derived from an EMBL/GenBank/DDBJ whole genome shotgun (WGS) entry which is preliminary data.</text>
</comment>
<name>A0A8H3L4D6_9GLOM</name>
<dbReference type="EMBL" id="BLAL01000043">
    <property type="protein sequence ID" value="GES79050.1"/>
    <property type="molecule type" value="Genomic_DNA"/>
</dbReference>
<accession>A0A8H3L4D6</accession>
<reference evidence="2" key="1">
    <citation type="submission" date="2019-10" db="EMBL/GenBank/DDBJ databases">
        <title>Conservation and host-specific expression of non-tandemly repeated heterogenous ribosome RNA gene in arbuscular mycorrhizal fungi.</title>
        <authorList>
            <person name="Maeda T."/>
            <person name="Kobayashi Y."/>
            <person name="Nakagawa T."/>
            <person name="Ezawa T."/>
            <person name="Yamaguchi K."/>
            <person name="Bino T."/>
            <person name="Nishimoto Y."/>
            <person name="Shigenobu S."/>
            <person name="Kawaguchi M."/>
        </authorList>
    </citation>
    <scope>NUCLEOTIDE SEQUENCE</scope>
    <source>
        <strain evidence="2">HR1</strain>
    </source>
</reference>
<gene>
    <name evidence="2" type="ORF">RCL2_000636500</name>
</gene>
<sequence length="399" mass="45496">MTSESCKSCECDKSARPVRVSKPGREEQIYSRVFNPNSEELKAANQLLFSTNKKYQYNNASEISEAEEYGIDEVKLQIVIVKEGKKISTSKAITIKPVEYINVVERINDIVRKMLNNKKLKPGDYKMLYKAINTRGPSSTLKDKLDFNEFVEDYKRVISANKKMSIIIVIDDLKHSKDSNESSASKEDVSNKKKKKSHFIQENSASEKDVSNKKKKKSRTIKENDLTNEERTRAKTIADLYEKYKCELHKTSCFINKNATYDVPPIYPIFNATLGALVDKNNNGIQNSTTTSIPSTAPSNPIVIQMPFHYPYSHLNTLSNTLTQPPPSSGTHELPSISEFLHIFDQKYSSNMYSKFEGAFLQEEITVNAIKDLTDEKMVKLEVNKIGWQKNVRQAAQRY</sequence>
<protein>
    <recommendedName>
        <fullName evidence="4">SAM domain-containing protein</fullName>
    </recommendedName>
</protein>
<evidence type="ECO:0000313" key="2">
    <source>
        <dbReference type="EMBL" id="GES79050.1"/>
    </source>
</evidence>
<feature type="region of interest" description="Disordered" evidence="1">
    <location>
        <begin position="177"/>
        <end position="227"/>
    </location>
</feature>
<evidence type="ECO:0008006" key="4">
    <source>
        <dbReference type="Google" id="ProtNLM"/>
    </source>
</evidence>
<evidence type="ECO:0000256" key="1">
    <source>
        <dbReference type="SAM" id="MobiDB-lite"/>
    </source>
</evidence>